<evidence type="ECO:0000313" key="2">
    <source>
        <dbReference type="EMBL" id="MBB4920606.1"/>
    </source>
</evidence>
<proteinExistence type="predicted"/>
<keyword evidence="3" id="KW-1185">Reference proteome</keyword>
<keyword evidence="2" id="KW-0378">Hydrolase</keyword>
<gene>
    <name evidence="2" type="ORF">FHS44_007757</name>
</gene>
<dbReference type="EMBL" id="JACHJP010000015">
    <property type="protein sequence ID" value="MBB4920606.1"/>
    <property type="molecule type" value="Genomic_DNA"/>
</dbReference>
<dbReference type="CDD" id="cd00085">
    <property type="entry name" value="HNHc"/>
    <property type="match status" value="1"/>
</dbReference>
<dbReference type="GO" id="GO:0004519">
    <property type="term" value="F:endonuclease activity"/>
    <property type="evidence" value="ECO:0007669"/>
    <property type="project" value="UniProtKB-KW"/>
</dbReference>
<evidence type="ECO:0000313" key="3">
    <source>
        <dbReference type="Proteomes" id="UP000552644"/>
    </source>
</evidence>
<dbReference type="RefSeq" id="WP_184725089.1">
    <property type="nucleotide sequence ID" value="NZ_JACHJP010000015.1"/>
</dbReference>
<keyword evidence="2" id="KW-0540">Nuclease</keyword>
<sequence length="318" mass="36033">MRAYVGVTDGNWYRFLADRPALTEANFWRPSGGMRFRALKPGEPFFFKTHHEDKRVVRRGPYNRVVGGGLFAAFEPLPLSEAWQIFGEANGAADMEQMRQRISQYRKQPISEGEDPVIGCVLLRDTRFFDPPAPAPPDFAPNIVQGKSYDLAAPEADYFHELVARLLGTRHVENDLTQPWRREGPVFGDPRLVPQRLGQGAFQAVVLNAYHRRCAITGSRILPALQAAHIRPVSSGGQHRLDNGILLRSDVHTLFDRGYLGIDAEYRLCVSPHLRERFGDGDEFYQRAGAVIALPDERHDHPDRDALEWHLREVFLAS</sequence>
<dbReference type="Proteomes" id="UP000552644">
    <property type="component" value="Unassembled WGS sequence"/>
</dbReference>
<organism evidence="2 3">
    <name type="scientific">Streptosporangium saharense</name>
    <dbReference type="NCBI Taxonomy" id="1706840"/>
    <lineage>
        <taxon>Bacteria</taxon>
        <taxon>Bacillati</taxon>
        <taxon>Actinomycetota</taxon>
        <taxon>Actinomycetes</taxon>
        <taxon>Streptosporangiales</taxon>
        <taxon>Streptosporangiaceae</taxon>
        <taxon>Streptosporangium</taxon>
    </lineage>
</organism>
<feature type="domain" description="HNH nuclease" evidence="1">
    <location>
        <begin position="214"/>
        <end position="263"/>
    </location>
</feature>
<protein>
    <submittedName>
        <fullName evidence="2">Putative restriction endonuclease</fullName>
    </submittedName>
</protein>
<keyword evidence="2" id="KW-0255">Endonuclease</keyword>
<reference evidence="2 3" key="1">
    <citation type="submission" date="2020-08" db="EMBL/GenBank/DDBJ databases">
        <title>Genomic Encyclopedia of Type Strains, Phase III (KMG-III): the genomes of soil and plant-associated and newly described type strains.</title>
        <authorList>
            <person name="Whitman W."/>
        </authorList>
    </citation>
    <scope>NUCLEOTIDE SEQUENCE [LARGE SCALE GENOMIC DNA]</scope>
    <source>
        <strain evidence="2 3">CECT 8840</strain>
    </source>
</reference>
<comment type="caution">
    <text evidence="2">The sequence shown here is derived from an EMBL/GenBank/DDBJ whole genome shotgun (WGS) entry which is preliminary data.</text>
</comment>
<dbReference type="InterPro" id="IPR003615">
    <property type="entry name" value="HNH_nuc"/>
</dbReference>
<evidence type="ECO:0000259" key="1">
    <source>
        <dbReference type="Pfam" id="PF13391"/>
    </source>
</evidence>
<name>A0A7W7QWX3_9ACTN</name>
<accession>A0A7W7QWX3</accession>
<dbReference type="Pfam" id="PF13391">
    <property type="entry name" value="HNH_2"/>
    <property type="match status" value="1"/>
</dbReference>
<dbReference type="AlphaFoldDB" id="A0A7W7QWX3"/>